<comment type="caution">
    <text evidence="1">The sequence shown here is derived from an EMBL/GenBank/DDBJ whole genome shotgun (WGS) entry which is preliminary data.</text>
</comment>
<evidence type="ECO:0000313" key="1">
    <source>
        <dbReference type="EMBL" id="OEL26309.1"/>
    </source>
</evidence>
<gene>
    <name evidence="1" type="ORF">BAE44_0012672</name>
</gene>
<protein>
    <submittedName>
        <fullName evidence="1">Uncharacterized protein</fullName>
    </submittedName>
</protein>
<dbReference type="AlphaFoldDB" id="A0A1E5VME8"/>
<sequence length="17" mass="1993">MTYCINHRSLKPNIAMT</sequence>
<keyword evidence="2" id="KW-1185">Reference proteome</keyword>
<name>A0A1E5VME8_9POAL</name>
<dbReference type="EMBL" id="LWDX02034933">
    <property type="protein sequence ID" value="OEL26309.1"/>
    <property type="molecule type" value="Genomic_DNA"/>
</dbReference>
<evidence type="ECO:0000313" key="2">
    <source>
        <dbReference type="Proteomes" id="UP000095767"/>
    </source>
</evidence>
<accession>A0A1E5VME8</accession>
<reference evidence="1 2" key="1">
    <citation type="submission" date="2016-09" db="EMBL/GenBank/DDBJ databases">
        <title>The draft genome of Dichanthelium oligosanthes: A C3 panicoid grass species.</title>
        <authorList>
            <person name="Studer A.J."/>
            <person name="Schnable J.C."/>
            <person name="Brutnell T.P."/>
        </authorList>
    </citation>
    <scope>NUCLEOTIDE SEQUENCE [LARGE SCALE GENOMIC DNA]</scope>
    <source>
        <strain evidence="2">cv. Kellogg 1175</strain>
        <tissue evidence="1">Leaf</tissue>
    </source>
</reference>
<dbReference type="Proteomes" id="UP000095767">
    <property type="component" value="Unassembled WGS sequence"/>
</dbReference>
<proteinExistence type="predicted"/>
<organism evidence="1 2">
    <name type="scientific">Dichanthelium oligosanthes</name>
    <dbReference type="NCBI Taxonomy" id="888268"/>
    <lineage>
        <taxon>Eukaryota</taxon>
        <taxon>Viridiplantae</taxon>
        <taxon>Streptophyta</taxon>
        <taxon>Embryophyta</taxon>
        <taxon>Tracheophyta</taxon>
        <taxon>Spermatophyta</taxon>
        <taxon>Magnoliopsida</taxon>
        <taxon>Liliopsida</taxon>
        <taxon>Poales</taxon>
        <taxon>Poaceae</taxon>
        <taxon>PACMAD clade</taxon>
        <taxon>Panicoideae</taxon>
        <taxon>Panicodae</taxon>
        <taxon>Paniceae</taxon>
        <taxon>Dichantheliinae</taxon>
        <taxon>Dichanthelium</taxon>
    </lineage>
</organism>